<dbReference type="InterPro" id="IPR017981">
    <property type="entry name" value="GPCR_2-like_7TM"/>
</dbReference>
<keyword evidence="2 5" id="KW-0812">Transmembrane</keyword>
<evidence type="ECO:0000313" key="9">
    <source>
        <dbReference type="Proteomes" id="UP001347796"/>
    </source>
</evidence>
<evidence type="ECO:0000256" key="3">
    <source>
        <dbReference type="ARBA" id="ARBA00022989"/>
    </source>
</evidence>
<name>A0AAN8JAV4_PATCE</name>
<evidence type="ECO:0000256" key="4">
    <source>
        <dbReference type="ARBA" id="ARBA00023136"/>
    </source>
</evidence>
<dbReference type="Pfam" id="PF00002">
    <property type="entry name" value="7tm_2"/>
    <property type="match status" value="1"/>
</dbReference>
<dbReference type="PANTHER" id="PTHR45902">
    <property type="entry name" value="LATROPHILIN RECEPTOR-LIKE PROTEIN A"/>
    <property type="match status" value="1"/>
</dbReference>
<dbReference type="PANTHER" id="PTHR45902:SF1">
    <property type="entry name" value="LATROPHILIN RECEPTOR-LIKE PROTEIN A"/>
    <property type="match status" value="1"/>
</dbReference>
<dbReference type="EMBL" id="JAZGQO010000011">
    <property type="protein sequence ID" value="KAK6173440.1"/>
    <property type="molecule type" value="Genomic_DNA"/>
</dbReference>
<organism evidence="8 9">
    <name type="scientific">Patella caerulea</name>
    <name type="common">Rayed Mediterranean limpet</name>
    <dbReference type="NCBI Taxonomy" id="87958"/>
    <lineage>
        <taxon>Eukaryota</taxon>
        <taxon>Metazoa</taxon>
        <taxon>Spiralia</taxon>
        <taxon>Lophotrochozoa</taxon>
        <taxon>Mollusca</taxon>
        <taxon>Gastropoda</taxon>
        <taxon>Patellogastropoda</taxon>
        <taxon>Patelloidea</taxon>
        <taxon>Patellidae</taxon>
        <taxon>Patella</taxon>
    </lineage>
</organism>
<feature type="transmembrane region" description="Helical" evidence="5">
    <location>
        <begin position="624"/>
        <end position="649"/>
    </location>
</feature>
<evidence type="ECO:0000256" key="1">
    <source>
        <dbReference type="ARBA" id="ARBA00004141"/>
    </source>
</evidence>
<evidence type="ECO:0000256" key="5">
    <source>
        <dbReference type="SAM" id="Phobius"/>
    </source>
</evidence>
<keyword evidence="9" id="KW-1185">Reference proteome</keyword>
<reference evidence="8 9" key="1">
    <citation type="submission" date="2024-01" db="EMBL/GenBank/DDBJ databases">
        <title>The genome of the rayed Mediterranean limpet Patella caerulea (Linnaeus, 1758).</title>
        <authorList>
            <person name="Anh-Thu Weber A."/>
            <person name="Halstead-Nussloch G."/>
        </authorList>
    </citation>
    <scope>NUCLEOTIDE SEQUENCE [LARGE SCALE GENOMIC DNA]</scope>
    <source>
        <strain evidence="8">AATW-2023a</strain>
        <tissue evidence="8">Whole specimen</tissue>
    </source>
</reference>
<feature type="transmembrane region" description="Helical" evidence="5">
    <location>
        <begin position="712"/>
        <end position="741"/>
    </location>
</feature>
<evidence type="ECO:0000256" key="2">
    <source>
        <dbReference type="ARBA" id="ARBA00022692"/>
    </source>
</evidence>
<feature type="transmembrane region" description="Helical" evidence="5">
    <location>
        <begin position="790"/>
        <end position="810"/>
    </location>
</feature>
<feature type="chain" id="PRO_5042964510" description="G-protein coupled receptors family 2 profile 2 domain-containing protein" evidence="6">
    <location>
        <begin position="22"/>
        <end position="833"/>
    </location>
</feature>
<feature type="signal peptide" evidence="6">
    <location>
        <begin position="1"/>
        <end position="21"/>
    </location>
</feature>
<feature type="transmembrane region" description="Helical" evidence="5">
    <location>
        <begin position="762"/>
        <end position="784"/>
    </location>
</feature>
<dbReference type="Gene3D" id="1.20.1070.10">
    <property type="entry name" value="Rhodopsin 7-helix transmembrane proteins"/>
    <property type="match status" value="1"/>
</dbReference>
<dbReference type="Proteomes" id="UP001347796">
    <property type="component" value="Unassembled WGS sequence"/>
</dbReference>
<evidence type="ECO:0000256" key="6">
    <source>
        <dbReference type="SAM" id="SignalP"/>
    </source>
</evidence>
<evidence type="ECO:0000313" key="8">
    <source>
        <dbReference type="EMBL" id="KAK6173440.1"/>
    </source>
</evidence>
<dbReference type="GO" id="GO:0007166">
    <property type="term" value="P:cell surface receptor signaling pathway"/>
    <property type="evidence" value="ECO:0007669"/>
    <property type="project" value="InterPro"/>
</dbReference>
<keyword evidence="4 5" id="KW-0472">Membrane</keyword>
<dbReference type="PROSITE" id="PS50261">
    <property type="entry name" value="G_PROTEIN_RECEP_F2_4"/>
    <property type="match status" value="1"/>
</dbReference>
<dbReference type="InterPro" id="IPR053231">
    <property type="entry name" value="GPCR_LN-TM7"/>
</dbReference>
<dbReference type="GO" id="GO:0004930">
    <property type="term" value="F:G protein-coupled receptor activity"/>
    <property type="evidence" value="ECO:0007669"/>
    <property type="project" value="InterPro"/>
</dbReference>
<keyword evidence="3 5" id="KW-1133">Transmembrane helix</keyword>
<dbReference type="InterPro" id="IPR000832">
    <property type="entry name" value="GPCR_2_secretin-like"/>
</dbReference>
<feature type="domain" description="G-protein coupled receptors family 2 profile 2" evidence="7">
    <location>
        <begin position="562"/>
        <end position="812"/>
    </location>
</feature>
<feature type="transmembrane region" description="Helical" evidence="5">
    <location>
        <begin position="670"/>
        <end position="692"/>
    </location>
</feature>
<gene>
    <name evidence="8" type="ORF">SNE40_016889</name>
</gene>
<evidence type="ECO:0000259" key="7">
    <source>
        <dbReference type="PROSITE" id="PS50261"/>
    </source>
</evidence>
<dbReference type="AlphaFoldDB" id="A0AAN8JAV4"/>
<feature type="transmembrane region" description="Helical" evidence="5">
    <location>
        <begin position="598"/>
        <end position="618"/>
    </location>
</feature>
<protein>
    <recommendedName>
        <fullName evidence="7">G-protein coupled receptors family 2 profile 2 domain-containing protein</fullName>
    </recommendedName>
</protein>
<keyword evidence="6" id="KW-0732">Signal</keyword>
<feature type="transmembrane region" description="Helical" evidence="5">
    <location>
        <begin position="564"/>
        <end position="586"/>
    </location>
</feature>
<sequence length="833" mass="94581">MIPKIFLLIIILYVVLVNTSATEIKVLDNGANQLEVPVWKSQCDCYVNVIGYDICFSNQANFSTESYIAWNASITITKSTLRYFLLYLYAGTKCNNADDTTYSFTDSCPDEQGEEGKLCQDPSSPMPLVYHDFGLSVKFYKNAYCVLCSNELLLDAVTNVDFNFKCKNNTVPDPETMEKHLLDGTCSREYKLPKSALRFALFCDFYRSSMISVLRNDCEQCINQLQRNESEWTLQCTLCRIAEASMKKCLKGPDTEIIPGLSLKSLFNQPSNPVFVKANGKLFKGSDLCKENENFDIIFQKCRQFYCPLGQYPKLGKCHQNTTIYIPPTSLPLPDASNTVFIDFAYKIIELENAMSVVKIIDRVKSTKPNVTLIDGPSFKDSVYEFRIQFDMTEFPLSLLVNALSNIEFYKDTATLEIQVFNYRQIDTLKKICGKDDYKCLNETTFVSKKEDLFAQLNVDNLTQFFPIENTFFNLLLSTGINITSICICDSDILDFSTKNCSASWYLYDSDEYTILETTELHILEAGLKFPESEYYIRSNGSALVCYDPFQNAPFFNMDTTQLYLSWVLSGISILFLILTIILNFVFKEIQKLPSKLITGLATSLVFGQCFLIFPKIGKDMCRYIAALTHLSWLSAFMWMSAQAVNMLITFHPATLHKATSWQANHVFRSYCIICLSIPLLIVGTGFILDVIPGDHGRLNYGTVECGWMSSMYGSIATFSVPVAITLVINVICFSLTLYYLQRAIHSSQKVTGKKVDRNMCLIYIKLSSVLGFSWIFGFIATYANVPAMWYVYIILNGLQGFFVFLSFTVNVTRRQMTKKPSFMKSQTTTTTS</sequence>
<comment type="caution">
    <text evidence="8">The sequence shown here is derived from an EMBL/GenBank/DDBJ whole genome shotgun (WGS) entry which is preliminary data.</text>
</comment>
<dbReference type="GO" id="GO:0016020">
    <property type="term" value="C:membrane"/>
    <property type="evidence" value="ECO:0007669"/>
    <property type="project" value="UniProtKB-SubCell"/>
</dbReference>
<dbReference type="CDD" id="cd15039">
    <property type="entry name" value="7tmB3_Methuselah-like"/>
    <property type="match status" value="1"/>
</dbReference>
<accession>A0AAN8JAV4</accession>
<proteinExistence type="predicted"/>
<comment type="subcellular location">
    <subcellularLocation>
        <location evidence="1">Membrane</location>
        <topology evidence="1">Multi-pass membrane protein</topology>
    </subcellularLocation>
</comment>